<reference evidence="1" key="2">
    <citation type="submission" date="2020-09" db="EMBL/GenBank/DDBJ databases">
        <authorList>
            <person name="Sun Q."/>
            <person name="Zhou Y."/>
        </authorList>
    </citation>
    <scope>NUCLEOTIDE SEQUENCE</scope>
    <source>
        <strain evidence="1">CGMCC 1.12214</strain>
    </source>
</reference>
<protein>
    <submittedName>
        <fullName evidence="1">Uncharacterized protein</fullName>
    </submittedName>
</protein>
<evidence type="ECO:0000313" key="1">
    <source>
        <dbReference type="EMBL" id="GGH23494.1"/>
    </source>
</evidence>
<sequence length="465" mass="51230">MRGTLFRLFPQATDSYPEPELIEVSRPAGTVGPGPSDDRLIVVDAVDKVPYDPPLTLPPFRGAVRPPAWPDQNGDFAWIPIDTEQFLQAHLYGCVRLSVDVWEKYLGRTVRWMDLIGRERLELVPLVEWANAQSGPGFMEMGCQVNNEGEMRLFCLNADVIAHETGHTVLFAELGTPAQDRLTGEFLAFHESLSDMTALLTALHFETVLDRVLTQTNGNMYVANDSNKIGELSSTQQIRVADNTTRMSDLAGLRLAASGDWIDPSGQGRNAHALAQPLTGALFDFLVDLYQDNLVTRGVIAPDDDARGWDRDEVDAAMATLAATFGNRYETLRGDFREALVDARDTVGFVLGAMVDRVDIDDLSFGEVAGVLLEVTSELVGLYAADMLAENLRWREIDPVVPARVTAGVMLATARRFRAGVPYAQQIGQFRALRHAACCLPARRHEGAVAFGLGKIIRAEHRRPD</sequence>
<dbReference type="EMBL" id="BMES01000002">
    <property type="protein sequence ID" value="GGH23494.1"/>
    <property type="molecule type" value="Genomic_DNA"/>
</dbReference>
<gene>
    <name evidence="1" type="ORF">GCM10007036_29290</name>
</gene>
<proteinExistence type="predicted"/>
<keyword evidence="2" id="KW-1185">Reference proteome</keyword>
<name>A0A917MIY7_9HYPH</name>
<dbReference type="RefSeq" id="WP_188518471.1">
    <property type="nucleotide sequence ID" value="NZ_BMES01000002.1"/>
</dbReference>
<dbReference type="AlphaFoldDB" id="A0A917MIY7"/>
<evidence type="ECO:0000313" key="2">
    <source>
        <dbReference type="Proteomes" id="UP000603912"/>
    </source>
</evidence>
<organism evidence="1 2">
    <name type="scientific">Alsobacter metallidurans</name>
    <dbReference type="NCBI Taxonomy" id="340221"/>
    <lineage>
        <taxon>Bacteria</taxon>
        <taxon>Pseudomonadati</taxon>
        <taxon>Pseudomonadota</taxon>
        <taxon>Alphaproteobacteria</taxon>
        <taxon>Hyphomicrobiales</taxon>
        <taxon>Alsobacteraceae</taxon>
        <taxon>Alsobacter</taxon>
    </lineage>
</organism>
<dbReference type="Proteomes" id="UP000603912">
    <property type="component" value="Unassembled WGS sequence"/>
</dbReference>
<dbReference type="SUPFAM" id="SSF55486">
    <property type="entry name" value="Metalloproteases ('zincins'), catalytic domain"/>
    <property type="match status" value="1"/>
</dbReference>
<accession>A0A917MIY7</accession>
<comment type="caution">
    <text evidence="1">The sequence shown here is derived from an EMBL/GenBank/DDBJ whole genome shotgun (WGS) entry which is preliminary data.</text>
</comment>
<reference evidence="1" key="1">
    <citation type="journal article" date="2014" name="Int. J. Syst. Evol. Microbiol.">
        <title>Complete genome sequence of Corynebacterium casei LMG S-19264T (=DSM 44701T), isolated from a smear-ripened cheese.</title>
        <authorList>
            <consortium name="US DOE Joint Genome Institute (JGI-PGF)"/>
            <person name="Walter F."/>
            <person name="Albersmeier A."/>
            <person name="Kalinowski J."/>
            <person name="Ruckert C."/>
        </authorList>
    </citation>
    <scope>NUCLEOTIDE SEQUENCE</scope>
    <source>
        <strain evidence="1">CGMCC 1.12214</strain>
    </source>
</reference>